<organism evidence="1 2">
    <name type="scientific">Phytophthora cactorum</name>
    <dbReference type="NCBI Taxonomy" id="29920"/>
    <lineage>
        <taxon>Eukaryota</taxon>
        <taxon>Sar</taxon>
        <taxon>Stramenopiles</taxon>
        <taxon>Oomycota</taxon>
        <taxon>Peronosporomycetes</taxon>
        <taxon>Peronosporales</taxon>
        <taxon>Peronosporaceae</taxon>
        <taxon>Phytophthora</taxon>
    </lineage>
</organism>
<dbReference type="Proteomes" id="UP000736787">
    <property type="component" value="Unassembled WGS sequence"/>
</dbReference>
<reference evidence="1" key="1">
    <citation type="submission" date="2018-10" db="EMBL/GenBank/DDBJ databases">
        <title>Effector identification in a new, highly contiguous assembly of the strawberry crown rot pathogen Phytophthora cactorum.</title>
        <authorList>
            <person name="Armitage A.D."/>
            <person name="Nellist C.F."/>
            <person name="Bates H."/>
            <person name="Vickerstaff R.J."/>
            <person name="Harrison R.J."/>
        </authorList>
    </citation>
    <scope>NUCLEOTIDE SEQUENCE</scope>
    <source>
        <strain evidence="1">4040</strain>
    </source>
</reference>
<gene>
    <name evidence="1" type="ORF">PC117_g14042</name>
</gene>
<proteinExistence type="predicted"/>
<evidence type="ECO:0000313" key="1">
    <source>
        <dbReference type="EMBL" id="KAG2929294.1"/>
    </source>
</evidence>
<dbReference type="EMBL" id="RCMK01000428">
    <property type="protein sequence ID" value="KAG2929294.1"/>
    <property type="molecule type" value="Genomic_DNA"/>
</dbReference>
<name>A0A8T1CZ65_9STRA</name>
<protein>
    <submittedName>
        <fullName evidence="1">Uncharacterized protein</fullName>
    </submittedName>
</protein>
<accession>A0A8T1CZ65</accession>
<evidence type="ECO:0000313" key="2">
    <source>
        <dbReference type="Proteomes" id="UP000736787"/>
    </source>
</evidence>
<comment type="caution">
    <text evidence="1">The sequence shown here is derived from an EMBL/GenBank/DDBJ whole genome shotgun (WGS) entry which is preliminary data.</text>
</comment>
<dbReference type="AlphaFoldDB" id="A0A8T1CZ65"/>
<sequence>MVEPPILNSNGARALMDTRRRRYVFPASKWNRLSGWSSEQLAPREAAAVQLKRPQLLMRINSQIGGTPGSWW</sequence>